<feature type="compositionally biased region" description="Acidic residues" evidence="1">
    <location>
        <begin position="617"/>
        <end position="632"/>
    </location>
</feature>
<reference evidence="2" key="1">
    <citation type="submission" date="2020-01" db="EMBL/GenBank/DDBJ databases">
        <authorList>
            <consortium name="DOE Joint Genome Institute"/>
            <person name="Haridas S."/>
            <person name="Albert R."/>
            <person name="Binder M."/>
            <person name="Bloem J."/>
            <person name="Labutti K."/>
            <person name="Salamov A."/>
            <person name="Andreopoulos B."/>
            <person name="Baker S.E."/>
            <person name="Barry K."/>
            <person name="Bills G."/>
            <person name="Bluhm B.H."/>
            <person name="Cannon C."/>
            <person name="Castanera R."/>
            <person name="Culley D.E."/>
            <person name="Daum C."/>
            <person name="Ezra D."/>
            <person name="Gonzalez J.B."/>
            <person name="Henrissat B."/>
            <person name="Kuo A."/>
            <person name="Liang C."/>
            <person name="Lipzen A."/>
            <person name="Lutzoni F."/>
            <person name="Magnuson J."/>
            <person name="Mondo S."/>
            <person name="Nolan M."/>
            <person name="Ohm R."/>
            <person name="Pangilinan J."/>
            <person name="Park H.-J."/>
            <person name="Ramirez L."/>
            <person name="Alfaro M."/>
            <person name="Sun H."/>
            <person name="Tritt A."/>
            <person name="Yoshinaga Y."/>
            <person name="Zwiers L.-H."/>
            <person name="Turgeon B.G."/>
            <person name="Goodwin S.B."/>
            <person name="Spatafora J.W."/>
            <person name="Crous P.W."/>
            <person name="Grigoriev I.V."/>
        </authorList>
    </citation>
    <scope>NUCLEOTIDE SEQUENCE</scope>
    <source>
        <strain evidence="2">P77</strain>
    </source>
</reference>
<dbReference type="Proteomes" id="UP000800040">
    <property type="component" value="Unassembled WGS sequence"/>
</dbReference>
<evidence type="ECO:0000313" key="2">
    <source>
        <dbReference type="EMBL" id="KAF1833999.1"/>
    </source>
</evidence>
<dbReference type="EMBL" id="ML975309">
    <property type="protein sequence ID" value="KAF1833999.1"/>
    <property type="molecule type" value="Genomic_DNA"/>
</dbReference>
<evidence type="ECO:0008006" key="4">
    <source>
        <dbReference type="Google" id="ProtNLM"/>
    </source>
</evidence>
<evidence type="ECO:0000256" key="1">
    <source>
        <dbReference type="SAM" id="MobiDB-lite"/>
    </source>
</evidence>
<evidence type="ECO:0000313" key="3">
    <source>
        <dbReference type="Proteomes" id="UP000800040"/>
    </source>
</evidence>
<sequence>MASSGLLHSATISLPNELTLLIIDHLEDDNKALCALARASRGLQYLAEERLYRSISLLSVTDLDAIITAFTYRHDRVRAVQTLKILYQYRPEDLNDSDESRKTFNECVAHMANLREWHIESPYDNSHRWEAAGGEKWVEGDMHRFCCALEAACVEGPREADVIAAEHRLGKNVERTVGLALLESLTIHSHGIAVDFWELGGFHCLFRHPALRNLHVSCVAFPDAEIPELASHVNKTPLTSLIFDECELEPKSLLSILRTPARLKHLTLGENVFNYTRLRRSKPSLSKNPSATLEALSAVAHSLESLIHLDPTWRNDPSLNVLRSVRPHGEGLRNFHALVYLECDTDSLLHRAVIMNRDIAPPSLEILRVRRHWEAPSDLWEQPPDLDHYAALPSLTTLELLQSAYVGHDLSNASYICEADWLRNRHAKAYRLSKAGINLRMSLELHKSQSLIPPYLHGELLPIDICVYDANSIGFHRHIQPNDESKTGFCVSPKDSAAPNIPANMDDDEPPPETDQLGDTDIQLIRFETKTALRALTVRFLGSRYRPHMMEMFEDTSDEDEWDVDDLDEEEDMDLDVELSDDDDDDDFEDGHGPVFFELNGEFFIQDSDSESISGSDENEDEGEDEDGDDEMHDAVESQMSGI</sequence>
<protein>
    <recommendedName>
        <fullName evidence="4">F-box domain-containing protein</fullName>
    </recommendedName>
</protein>
<proteinExistence type="predicted"/>
<accession>A0A6A5KCC0</accession>
<keyword evidence="3" id="KW-1185">Reference proteome</keyword>
<dbReference type="OrthoDB" id="2522477at2759"/>
<name>A0A6A5KCC0_9PLEO</name>
<feature type="compositionally biased region" description="Acidic residues" evidence="1">
    <location>
        <begin position="578"/>
        <end position="589"/>
    </location>
</feature>
<dbReference type="SUPFAM" id="SSF52047">
    <property type="entry name" value="RNI-like"/>
    <property type="match status" value="1"/>
</dbReference>
<dbReference type="AlphaFoldDB" id="A0A6A5KCC0"/>
<gene>
    <name evidence="2" type="ORF">BDW02DRAFT_569529</name>
</gene>
<organism evidence="2 3">
    <name type="scientific">Decorospora gaudefroyi</name>
    <dbReference type="NCBI Taxonomy" id="184978"/>
    <lineage>
        <taxon>Eukaryota</taxon>
        <taxon>Fungi</taxon>
        <taxon>Dikarya</taxon>
        <taxon>Ascomycota</taxon>
        <taxon>Pezizomycotina</taxon>
        <taxon>Dothideomycetes</taxon>
        <taxon>Pleosporomycetidae</taxon>
        <taxon>Pleosporales</taxon>
        <taxon>Pleosporineae</taxon>
        <taxon>Pleosporaceae</taxon>
        <taxon>Decorospora</taxon>
    </lineage>
</organism>
<dbReference type="Gene3D" id="3.80.10.10">
    <property type="entry name" value="Ribonuclease Inhibitor"/>
    <property type="match status" value="1"/>
</dbReference>
<feature type="compositionally biased region" description="Acidic residues" evidence="1">
    <location>
        <begin position="505"/>
        <end position="517"/>
    </location>
</feature>
<feature type="region of interest" description="Disordered" evidence="1">
    <location>
        <begin position="494"/>
        <end position="517"/>
    </location>
</feature>
<dbReference type="InterPro" id="IPR032675">
    <property type="entry name" value="LRR_dom_sf"/>
</dbReference>
<feature type="region of interest" description="Disordered" evidence="1">
    <location>
        <begin position="578"/>
        <end position="643"/>
    </location>
</feature>